<evidence type="ECO:0000313" key="4">
    <source>
        <dbReference type="Proteomes" id="UP001204320"/>
    </source>
</evidence>
<evidence type="ECO:0000256" key="1">
    <source>
        <dbReference type="ARBA" id="ARBA00002286"/>
    </source>
</evidence>
<dbReference type="SUPFAM" id="SSF53098">
    <property type="entry name" value="Ribonuclease H-like"/>
    <property type="match status" value="1"/>
</dbReference>
<reference evidence="3 4" key="1">
    <citation type="submission" date="2022-08" db="EMBL/GenBank/DDBJ databases">
        <title>Tractidigestivibacter montrealensis type strain KD21.</title>
        <authorList>
            <person name="Diop K."/>
            <person name="Richard C."/>
            <person name="Routy B."/>
        </authorList>
    </citation>
    <scope>NUCLEOTIDE SEQUENCE [LARGE SCALE GENOMIC DNA]</scope>
    <source>
        <strain evidence="3 4">KD21</strain>
    </source>
</reference>
<proteinExistence type="predicted"/>
<dbReference type="NCBIfam" id="NF033516">
    <property type="entry name" value="transpos_IS3"/>
    <property type="match status" value="1"/>
</dbReference>
<dbReference type="Pfam" id="PF13276">
    <property type="entry name" value="HTH_21"/>
    <property type="match status" value="1"/>
</dbReference>
<feature type="domain" description="Integrase catalytic" evidence="2">
    <location>
        <begin position="119"/>
        <end position="282"/>
    </location>
</feature>
<dbReference type="PANTHER" id="PTHR46889:SF4">
    <property type="entry name" value="TRANSPOSASE INSO FOR INSERTION SEQUENCE ELEMENT IS911B-RELATED"/>
    <property type="match status" value="1"/>
</dbReference>
<evidence type="ECO:0000313" key="3">
    <source>
        <dbReference type="EMBL" id="MCR9037379.1"/>
    </source>
</evidence>
<dbReference type="InterPro" id="IPR025948">
    <property type="entry name" value="HTH-like_dom"/>
</dbReference>
<dbReference type="Pfam" id="PF13333">
    <property type="entry name" value="rve_2"/>
    <property type="match status" value="1"/>
</dbReference>
<dbReference type="RefSeq" id="WP_258499776.1">
    <property type="nucleotide sequence ID" value="NZ_JANSKA010000009.1"/>
</dbReference>
<accession>A0ABT1ZAZ3</accession>
<dbReference type="PROSITE" id="PS50994">
    <property type="entry name" value="INTEGRASE"/>
    <property type="match status" value="1"/>
</dbReference>
<organism evidence="3 4">
    <name type="scientific">Tractidigestivibacter montrealensis</name>
    <dbReference type="NCBI Taxonomy" id="2972466"/>
    <lineage>
        <taxon>Bacteria</taxon>
        <taxon>Bacillati</taxon>
        <taxon>Actinomycetota</taxon>
        <taxon>Coriobacteriia</taxon>
        <taxon>Coriobacteriales</taxon>
        <taxon>Atopobiaceae</taxon>
        <taxon>Tractidigestivibacter</taxon>
    </lineage>
</organism>
<dbReference type="InterPro" id="IPR001584">
    <property type="entry name" value="Integrase_cat-core"/>
</dbReference>
<dbReference type="PANTHER" id="PTHR46889">
    <property type="entry name" value="TRANSPOSASE INSF FOR INSERTION SEQUENCE IS3B-RELATED"/>
    <property type="match status" value="1"/>
</dbReference>
<dbReference type="Proteomes" id="UP001204320">
    <property type="component" value="Unassembled WGS sequence"/>
</dbReference>
<keyword evidence="4" id="KW-1185">Reference proteome</keyword>
<name>A0ABT1ZAZ3_9ACTN</name>
<sequence>MLHEHEYTVSEMCRVLGVSRQGYYQWRRRPASGHALRDAELAGEIRRVWEGSRRIYGSPKVFVQLSREGVATSEKRVARIMRERGWAGVSRRCAKSPDNREKRVGRADGAPDLVRRRFDADGPDQAWFADITYVRTHQGWLYLAVVMDIWSRRIVGWSMGDRIDARLADDALRMAIARRRPPEGCLHHSDHGSQYASLVIGKTMRDNGIRPSMGSVSSPWDNAPTESLMGIIKSECVHAKTYRDREQAALEIFEYIECFYNRLRIHSALGYMSPCEYEDAHAAQPLAA</sequence>
<dbReference type="Gene3D" id="3.30.420.10">
    <property type="entry name" value="Ribonuclease H-like superfamily/Ribonuclease H"/>
    <property type="match status" value="1"/>
</dbReference>
<dbReference type="EMBL" id="JANSKA010000009">
    <property type="protein sequence ID" value="MCR9037379.1"/>
    <property type="molecule type" value="Genomic_DNA"/>
</dbReference>
<dbReference type="InterPro" id="IPR050900">
    <property type="entry name" value="Transposase_IS3/IS150/IS904"/>
</dbReference>
<evidence type="ECO:0000259" key="2">
    <source>
        <dbReference type="PROSITE" id="PS50994"/>
    </source>
</evidence>
<dbReference type="InterPro" id="IPR048020">
    <property type="entry name" value="Transpos_IS3"/>
</dbReference>
<protein>
    <submittedName>
        <fullName evidence="3">IS3 family transposase</fullName>
    </submittedName>
</protein>
<dbReference type="InterPro" id="IPR036397">
    <property type="entry name" value="RNaseH_sf"/>
</dbReference>
<dbReference type="InterPro" id="IPR012337">
    <property type="entry name" value="RNaseH-like_sf"/>
</dbReference>
<dbReference type="Pfam" id="PF00665">
    <property type="entry name" value="rve"/>
    <property type="match status" value="1"/>
</dbReference>
<comment type="function">
    <text evidence="1">Involved in the transposition of the insertion sequence.</text>
</comment>
<comment type="caution">
    <text evidence="3">The sequence shown here is derived from an EMBL/GenBank/DDBJ whole genome shotgun (WGS) entry which is preliminary data.</text>
</comment>
<gene>
    <name evidence="3" type="ORF">NVS32_10525</name>
</gene>